<comment type="caution">
    <text evidence="1">The sequence shown here is derived from an EMBL/GenBank/DDBJ whole genome shotgun (WGS) entry which is preliminary data.</text>
</comment>
<evidence type="ECO:0000313" key="2">
    <source>
        <dbReference type="Proteomes" id="UP000789366"/>
    </source>
</evidence>
<keyword evidence="2" id="KW-1185">Reference proteome</keyword>
<dbReference type="Proteomes" id="UP000789366">
    <property type="component" value="Unassembled WGS sequence"/>
</dbReference>
<sequence>MSKKLEIVINPLKDFHNCNGCRNYGAVEANTPQTIALMVTKISDKGIKFPPLYYCCNCADSDFITYIRGEIAATDSLGYKTEEPTYCLVCVYENRIKQQVEVSTLEQRKAKYKKEEQENKAQADLKRVREITDTNQQYQEVEKAVAAAESD</sequence>
<evidence type="ECO:0000313" key="1">
    <source>
        <dbReference type="EMBL" id="CAG8740706.1"/>
    </source>
</evidence>
<gene>
    <name evidence="1" type="ORF">SPELUC_LOCUS13781</name>
</gene>
<proteinExistence type="predicted"/>
<dbReference type="EMBL" id="CAJVPW010037781">
    <property type="protein sequence ID" value="CAG8740706.1"/>
    <property type="molecule type" value="Genomic_DNA"/>
</dbReference>
<accession>A0ACA9QA18</accession>
<protein>
    <submittedName>
        <fullName evidence="1">16828_t:CDS:1</fullName>
    </submittedName>
</protein>
<name>A0ACA9QA18_9GLOM</name>
<organism evidence="1 2">
    <name type="scientific">Cetraspora pellucida</name>
    <dbReference type="NCBI Taxonomy" id="1433469"/>
    <lineage>
        <taxon>Eukaryota</taxon>
        <taxon>Fungi</taxon>
        <taxon>Fungi incertae sedis</taxon>
        <taxon>Mucoromycota</taxon>
        <taxon>Glomeromycotina</taxon>
        <taxon>Glomeromycetes</taxon>
        <taxon>Diversisporales</taxon>
        <taxon>Gigasporaceae</taxon>
        <taxon>Cetraspora</taxon>
    </lineage>
</organism>
<reference evidence="1" key="1">
    <citation type="submission" date="2021-06" db="EMBL/GenBank/DDBJ databases">
        <authorList>
            <person name="Kallberg Y."/>
            <person name="Tangrot J."/>
            <person name="Rosling A."/>
        </authorList>
    </citation>
    <scope>NUCLEOTIDE SEQUENCE</scope>
    <source>
        <strain evidence="1">28 12/20/2015</strain>
    </source>
</reference>